<evidence type="ECO:0000313" key="2">
    <source>
        <dbReference type="EMBL" id="GGA26278.1"/>
    </source>
</evidence>
<protein>
    <submittedName>
        <fullName evidence="2">Endonuclease</fullName>
    </submittedName>
</protein>
<keyword evidence="3" id="KW-1185">Reference proteome</keyword>
<proteinExistence type="predicted"/>
<accession>A0ABQ1FR62</accession>
<dbReference type="SUPFAM" id="SSF56219">
    <property type="entry name" value="DNase I-like"/>
    <property type="match status" value="1"/>
</dbReference>
<dbReference type="EMBL" id="BMJA01000001">
    <property type="protein sequence ID" value="GGA26278.1"/>
    <property type="molecule type" value="Genomic_DNA"/>
</dbReference>
<dbReference type="InterPro" id="IPR036691">
    <property type="entry name" value="Endo/exonu/phosph_ase_sf"/>
</dbReference>
<feature type="domain" description="Endonuclease/exonuclease/phosphatase" evidence="1">
    <location>
        <begin position="41"/>
        <end position="242"/>
    </location>
</feature>
<dbReference type="GO" id="GO:0004519">
    <property type="term" value="F:endonuclease activity"/>
    <property type="evidence" value="ECO:0007669"/>
    <property type="project" value="UniProtKB-KW"/>
</dbReference>
<reference evidence="3" key="1">
    <citation type="journal article" date="2019" name="Int. J. Syst. Evol. Microbiol.">
        <title>The Global Catalogue of Microorganisms (GCM) 10K type strain sequencing project: providing services to taxonomists for standard genome sequencing and annotation.</title>
        <authorList>
            <consortium name="The Broad Institute Genomics Platform"/>
            <consortium name="The Broad Institute Genome Sequencing Center for Infectious Disease"/>
            <person name="Wu L."/>
            <person name="Ma J."/>
        </authorList>
    </citation>
    <scope>NUCLEOTIDE SEQUENCE [LARGE SCALE GENOMIC DNA]</scope>
    <source>
        <strain evidence="3">CGMCC 1.15439</strain>
    </source>
</reference>
<name>A0ABQ1FR62_9GAMM</name>
<gene>
    <name evidence="2" type="ORF">GCM10010981_13680</name>
</gene>
<comment type="caution">
    <text evidence="2">The sequence shown here is derived from an EMBL/GenBank/DDBJ whole genome shotgun (WGS) entry which is preliminary data.</text>
</comment>
<dbReference type="Gene3D" id="3.60.10.10">
    <property type="entry name" value="Endonuclease/exonuclease/phosphatase"/>
    <property type="match status" value="1"/>
</dbReference>
<organism evidence="2 3">
    <name type="scientific">Dyella nitratireducens</name>
    <dbReference type="NCBI Taxonomy" id="1849580"/>
    <lineage>
        <taxon>Bacteria</taxon>
        <taxon>Pseudomonadati</taxon>
        <taxon>Pseudomonadota</taxon>
        <taxon>Gammaproteobacteria</taxon>
        <taxon>Lysobacterales</taxon>
        <taxon>Rhodanobacteraceae</taxon>
        <taxon>Dyella</taxon>
    </lineage>
</organism>
<dbReference type="Proteomes" id="UP000620046">
    <property type="component" value="Unassembled WGS sequence"/>
</dbReference>
<keyword evidence="2" id="KW-0255">Endonuclease</keyword>
<keyword evidence="2" id="KW-0378">Hydrolase</keyword>
<evidence type="ECO:0000259" key="1">
    <source>
        <dbReference type="Pfam" id="PF03372"/>
    </source>
</evidence>
<dbReference type="PANTHER" id="PTHR14859">
    <property type="entry name" value="CALCOFLUOR WHITE HYPERSENSITIVE PROTEIN PRECURSOR"/>
    <property type="match status" value="1"/>
</dbReference>
<keyword evidence="2" id="KW-0540">Nuclease</keyword>
<dbReference type="Pfam" id="PF03372">
    <property type="entry name" value="Exo_endo_phos"/>
    <property type="match status" value="1"/>
</dbReference>
<dbReference type="InterPro" id="IPR005135">
    <property type="entry name" value="Endo/exonuclease/phosphatase"/>
</dbReference>
<sequence>MTRAPAKHQRLRLLSCNILAGASVQRYHQYVTRGINAVLPARSKLDNLDRLAELLPQFDVVGLQEADAGSLRSGFLNQTRYLAETSGMPFWSHQPNRPVAQLSHTANGLICRLEPEVVVDYPLPSRIPGRGALLARFGDEAGGLAVVIAHLSLSAQARAKQLAFIAEVLQDHPHAVLMGDLNTDTRSAEMRHLFAHSSLQPPEQAVPTFPSWKPRRALDHILVSSGIRIDKMWTLPQAFSDHLALAADIQLPLASTKTHK</sequence>
<dbReference type="RefSeq" id="WP_188793488.1">
    <property type="nucleotide sequence ID" value="NZ_BMJA01000001.1"/>
</dbReference>
<dbReference type="PANTHER" id="PTHR14859:SF15">
    <property type="entry name" value="ENDONUCLEASE_EXONUCLEASE_PHOSPHATASE DOMAIN-CONTAINING PROTEIN"/>
    <property type="match status" value="1"/>
</dbReference>
<evidence type="ECO:0000313" key="3">
    <source>
        <dbReference type="Proteomes" id="UP000620046"/>
    </source>
</evidence>
<dbReference type="InterPro" id="IPR051916">
    <property type="entry name" value="GPI-anchor_lipid_remodeler"/>
</dbReference>